<evidence type="ECO:0000256" key="1">
    <source>
        <dbReference type="ARBA" id="ARBA00005429"/>
    </source>
</evidence>
<feature type="compositionally biased region" description="Acidic residues" evidence="3">
    <location>
        <begin position="356"/>
        <end position="372"/>
    </location>
</feature>
<feature type="region of interest" description="Disordered" evidence="3">
    <location>
        <begin position="49"/>
        <end position="116"/>
    </location>
</feature>
<dbReference type="GO" id="GO:0016020">
    <property type="term" value="C:membrane"/>
    <property type="evidence" value="ECO:0007669"/>
    <property type="project" value="InterPro"/>
</dbReference>
<dbReference type="RefSeq" id="XP_007775229.1">
    <property type="nucleotide sequence ID" value="XM_007777039.1"/>
</dbReference>
<dbReference type="KEGG" id="cput:CONPUDRAFT_169986"/>
<dbReference type="Pfam" id="PF05049">
    <property type="entry name" value="IIGP"/>
    <property type="match status" value="1"/>
</dbReference>
<organism evidence="5 6">
    <name type="scientific">Coniophora puteana (strain RWD-64-598)</name>
    <name type="common">Brown rot fungus</name>
    <dbReference type="NCBI Taxonomy" id="741705"/>
    <lineage>
        <taxon>Eukaryota</taxon>
        <taxon>Fungi</taxon>
        <taxon>Dikarya</taxon>
        <taxon>Basidiomycota</taxon>
        <taxon>Agaricomycotina</taxon>
        <taxon>Agaricomycetes</taxon>
        <taxon>Agaricomycetidae</taxon>
        <taxon>Boletales</taxon>
        <taxon>Coniophorineae</taxon>
        <taxon>Coniophoraceae</taxon>
        <taxon>Coniophora</taxon>
    </lineage>
</organism>
<dbReference type="eggNOG" id="ENOG502S70P">
    <property type="taxonomic scope" value="Eukaryota"/>
</dbReference>
<proteinExistence type="inferred from homology"/>
<dbReference type="AlphaFoldDB" id="R7SFV8"/>
<evidence type="ECO:0000313" key="6">
    <source>
        <dbReference type="Proteomes" id="UP000053558"/>
    </source>
</evidence>
<dbReference type="PANTHER" id="PTHR14143:SF1">
    <property type="entry name" value="IRG-TYPE G DOMAIN-CONTAINING PROTEIN"/>
    <property type="match status" value="1"/>
</dbReference>
<evidence type="ECO:0000256" key="2">
    <source>
        <dbReference type="SAM" id="Coils"/>
    </source>
</evidence>
<dbReference type="PROSITE" id="PS51716">
    <property type="entry name" value="G_IRG"/>
    <property type="match status" value="1"/>
</dbReference>
<dbReference type="InterPro" id="IPR007743">
    <property type="entry name" value="Immunity-related_GTPase-like"/>
</dbReference>
<gene>
    <name evidence="5" type="ORF">CONPUDRAFT_169986</name>
</gene>
<feature type="region of interest" description="Disordered" evidence="3">
    <location>
        <begin position="356"/>
        <end position="379"/>
    </location>
</feature>
<dbReference type="OrthoDB" id="422720at2759"/>
<comment type="similarity">
    <text evidence="1">Belongs to the TRAFAC class dynamin-like GTPase superfamily. IRG family.</text>
</comment>
<name>R7SFV8_CONPW</name>
<dbReference type="InterPro" id="IPR027417">
    <property type="entry name" value="P-loop_NTPase"/>
</dbReference>
<feature type="coiled-coil region" evidence="2">
    <location>
        <begin position="164"/>
        <end position="198"/>
    </location>
</feature>
<evidence type="ECO:0000313" key="5">
    <source>
        <dbReference type="EMBL" id="EIW74627.1"/>
    </source>
</evidence>
<evidence type="ECO:0000256" key="3">
    <source>
        <dbReference type="SAM" id="MobiDB-lite"/>
    </source>
</evidence>
<dbReference type="Gene3D" id="3.40.50.300">
    <property type="entry name" value="P-loop containing nucleotide triphosphate hydrolases"/>
    <property type="match status" value="1"/>
</dbReference>
<keyword evidence="2" id="KW-0175">Coiled coil</keyword>
<dbReference type="EMBL" id="JH711591">
    <property type="protein sequence ID" value="EIW74627.1"/>
    <property type="molecule type" value="Genomic_DNA"/>
</dbReference>
<reference evidence="6" key="1">
    <citation type="journal article" date="2012" name="Science">
        <title>The Paleozoic origin of enzymatic lignin decomposition reconstructed from 31 fungal genomes.</title>
        <authorList>
            <person name="Floudas D."/>
            <person name="Binder M."/>
            <person name="Riley R."/>
            <person name="Barry K."/>
            <person name="Blanchette R.A."/>
            <person name="Henrissat B."/>
            <person name="Martinez A.T."/>
            <person name="Otillar R."/>
            <person name="Spatafora J.W."/>
            <person name="Yadav J.S."/>
            <person name="Aerts A."/>
            <person name="Benoit I."/>
            <person name="Boyd A."/>
            <person name="Carlson A."/>
            <person name="Copeland A."/>
            <person name="Coutinho P.M."/>
            <person name="de Vries R.P."/>
            <person name="Ferreira P."/>
            <person name="Findley K."/>
            <person name="Foster B."/>
            <person name="Gaskell J."/>
            <person name="Glotzer D."/>
            <person name="Gorecki P."/>
            <person name="Heitman J."/>
            <person name="Hesse C."/>
            <person name="Hori C."/>
            <person name="Igarashi K."/>
            <person name="Jurgens J.A."/>
            <person name="Kallen N."/>
            <person name="Kersten P."/>
            <person name="Kohler A."/>
            <person name="Kuees U."/>
            <person name="Kumar T.K.A."/>
            <person name="Kuo A."/>
            <person name="LaButti K."/>
            <person name="Larrondo L.F."/>
            <person name="Lindquist E."/>
            <person name="Ling A."/>
            <person name="Lombard V."/>
            <person name="Lucas S."/>
            <person name="Lundell T."/>
            <person name="Martin R."/>
            <person name="McLaughlin D.J."/>
            <person name="Morgenstern I."/>
            <person name="Morin E."/>
            <person name="Murat C."/>
            <person name="Nagy L.G."/>
            <person name="Nolan M."/>
            <person name="Ohm R.A."/>
            <person name="Patyshakuliyeva A."/>
            <person name="Rokas A."/>
            <person name="Ruiz-Duenas F.J."/>
            <person name="Sabat G."/>
            <person name="Salamov A."/>
            <person name="Samejima M."/>
            <person name="Schmutz J."/>
            <person name="Slot J.C."/>
            <person name="St John F."/>
            <person name="Stenlid J."/>
            <person name="Sun H."/>
            <person name="Sun S."/>
            <person name="Syed K."/>
            <person name="Tsang A."/>
            <person name="Wiebenga A."/>
            <person name="Young D."/>
            <person name="Pisabarro A."/>
            <person name="Eastwood D.C."/>
            <person name="Martin F."/>
            <person name="Cullen D."/>
            <person name="Grigoriev I.V."/>
            <person name="Hibbett D.S."/>
        </authorList>
    </citation>
    <scope>NUCLEOTIDE SEQUENCE [LARGE SCALE GENOMIC DNA]</scope>
    <source>
        <strain evidence="6">RWD-64-598 SS2</strain>
    </source>
</reference>
<dbReference type="GO" id="GO:0005525">
    <property type="term" value="F:GTP binding"/>
    <property type="evidence" value="ECO:0007669"/>
    <property type="project" value="InterPro"/>
</dbReference>
<feature type="domain" description="IRG-type G" evidence="4">
    <location>
        <begin position="223"/>
        <end position="435"/>
    </location>
</feature>
<feature type="compositionally biased region" description="Basic and acidic residues" evidence="3">
    <location>
        <begin position="49"/>
        <end position="108"/>
    </location>
</feature>
<keyword evidence="6" id="KW-1185">Reference proteome</keyword>
<protein>
    <recommendedName>
        <fullName evidence="4">IRG-type G domain-containing protein</fullName>
    </recommendedName>
</protein>
<evidence type="ECO:0000259" key="4">
    <source>
        <dbReference type="PROSITE" id="PS51716"/>
    </source>
</evidence>
<accession>R7SFV8</accession>
<sequence length="478" mass="53296">MGSIQSVVSTVTPALAAASSAVSNLLNAIRSILPGRNPTIFNIEESNRLHREREQRERAAHAAREEADRLRREAEAEARRAEEAKLDRERKRREAEEAREERRIKTAEAGDVVSATEDMAGDALGEMEDKKNEAEGPSDIAEGVVEEAPGLPQPAPYQNQDSRVEVARQAAEAALQTAEEETRQANAAKEEAEELLRKGIQPIVMPTVAELQEAKRKVEYREGMYHFAVAGNAGSGKSSLVNALCGLRNRAKGAAKTGITETTLRMFRFLDPNPQNRFVWYDVPGAGTLQVPDWQYFNNQALYVFDALIVLFDNRFTETDIAILSHARLFKIPCYIVRSKADVHIGNLVKEMEEMEDEDVKEDEDDWEGIDDPEGRKRKAKNDFVRGTRKNVRENLETAGLPDQRVYIVSNATLRTYVVTQGGDSTALNKAWEDVIDEVDFVHDVLGDAWKRRGKVSEESEKGTPMTIASSWGAALAM</sequence>
<dbReference type="PANTHER" id="PTHR14143">
    <property type="entry name" value="INTERFERON-INDUCIBLE GTPASE FAMILY MEMBER"/>
    <property type="match status" value="1"/>
</dbReference>
<dbReference type="Proteomes" id="UP000053558">
    <property type="component" value="Unassembled WGS sequence"/>
</dbReference>
<dbReference type="InterPro" id="IPR030385">
    <property type="entry name" value="G_IRG_dom"/>
</dbReference>
<dbReference type="SUPFAM" id="SSF52540">
    <property type="entry name" value="P-loop containing nucleoside triphosphate hydrolases"/>
    <property type="match status" value="1"/>
</dbReference>
<dbReference type="GeneID" id="19206366"/>